<feature type="transmembrane region" description="Helical" evidence="1">
    <location>
        <begin position="21"/>
        <end position="45"/>
    </location>
</feature>
<dbReference type="InterPro" id="IPR010699">
    <property type="entry name" value="DUF1275"/>
</dbReference>
<sequence>MPSGGAARDATDSYQEFRHPLLALALTTGIAGAMDAFAFLRYGAFVANQSGNAIFLGLGPAGEHPAWPASAAALVAFGAGAGIASWLRGQRRGRAATWVNLVITEAALVLWAVLNVLLAYGRHHASFRIVLAASGALAMGALATLLTSTAGFATTTTYQSGTVQKTGQYAVRWLTHPRADRGRAELGILLGLLTIASYAAGGAVGAWVQREPHWTPAWGAVALTAVALLVGRPSRTRS</sequence>
<keyword evidence="1" id="KW-0472">Membrane</keyword>
<dbReference type="PANTHER" id="PTHR37314">
    <property type="entry name" value="SLR0142 PROTEIN"/>
    <property type="match status" value="1"/>
</dbReference>
<keyword evidence="1" id="KW-0812">Transmembrane</keyword>
<feature type="transmembrane region" description="Helical" evidence="1">
    <location>
        <begin position="99"/>
        <end position="120"/>
    </location>
</feature>
<feature type="transmembrane region" description="Helical" evidence="1">
    <location>
        <begin position="186"/>
        <end position="208"/>
    </location>
</feature>
<keyword evidence="1" id="KW-1133">Transmembrane helix</keyword>
<protein>
    <recommendedName>
        <fullName evidence="4">DUF1275 domain-containing protein</fullName>
    </recommendedName>
</protein>
<keyword evidence="3" id="KW-1185">Reference proteome</keyword>
<dbReference type="EMBL" id="BOPC01000004">
    <property type="protein sequence ID" value="GIJ25173.1"/>
    <property type="molecule type" value="Genomic_DNA"/>
</dbReference>
<name>A0ABQ4J559_9ACTN</name>
<gene>
    <name evidence="2" type="ORF">Vqi01_03350</name>
</gene>
<evidence type="ECO:0000313" key="3">
    <source>
        <dbReference type="Proteomes" id="UP000653076"/>
    </source>
</evidence>
<proteinExistence type="predicted"/>
<evidence type="ECO:0000256" key="1">
    <source>
        <dbReference type="SAM" id="Phobius"/>
    </source>
</evidence>
<evidence type="ECO:0000313" key="2">
    <source>
        <dbReference type="EMBL" id="GIJ25173.1"/>
    </source>
</evidence>
<dbReference type="Pfam" id="PF06912">
    <property type="entry name" value="DUF1275"/>
    <property type="match status" value="1"/>
</dbReference>
<reference evidence="2 3" key="1">
    <citation type="submission" date="2021-01" db="EMBL/GenBank/DDBJ databases">
        <title>Whole genome shotgun sequence of Verrucosispora qiuiae NBRC 106684.</title>
        <authorList>
            <person name="Komaki H."/>
            <person name="Tamura T."/>
        </authorList>
    </citation>
    <scope>NUCLEOTIDE SEQUENCE [LARGE SCALE GENOMIC DNA]</scope>
    <source>
        <strain evidence="2 3">NBRC 106684</strain>
    </source>
</reference>
<feature type="transmembrane region" description="Helical" evidence="1">
    <location>
        <begin position="214"/>
        <end position="231"/>
    </location>
</feature>
<evidence type="ECO:0008006" key="4">
    <source>
        <dbReference type="Google" id="ProtNLM"/>
    </source>
</evidence>
<accession>A0ABQ4J559</accession>
<dbReference type="PANTHER" id="PTHR37314:SF4">
    <property type="entry name" value="UPF0700 TRANSMEMBRANE PROTEIN YOAK"/>
    <property type="match status" value="1"/>
</dbReference>
<feature type="transmembrane region" description="Helical" evidence="1">
    <location>
        <begin position="126"/>
        <end position="146"/>
    </location>
</feature>
<organism evidence="2 3">
    <name type="scientific">Micromonospora qiuiae</name>
    <dbReference type="NCBI Taxonomy" id="502268"/>
    <lineage>
        <taxon>Bacteria</taxon>
        <taxon>Bacillati</taxon>
        <taxon>Actinomycetota</taxon>
        <taxon>Actinomycetes</taxon>
        <taxon>Micromonosporales</taxon>
        <taxon>Micromonosporaceae</taxon>
        <taxon>Micromonospora</taxon>
    </lineage>
</organism>
<dbReference type="Proteomes" id="UP000653076">
    <property type="component" value="Unassembled WGS sequence"/>
</dbReference>
<comment type="caution">
    <text evidence="2">The sequence shown here is derived from an EMBL/GenBank/DDBJ whole genome shotgun (WGS) entry which is preliminary data.</text>
</comment>
<feature type="transmembrane region" description="Helical" evidence="1">
    <location>
        <begin position="65"/>
        <end position="87"/>
    </location>
</feature>
<dbReference type="RefSeq" id="WP_204032281.1">
    <property type="nucleotide sequence ID" value="NZ_BOPC01000004.1"/>
</dbReference>